<organism evidence="1 2">
    <name type="scientific">Halospina denitrificans</name>
    <dbReference type="NCBI Taxonomy" id="332522"/>
    <lineage>
        <taxon>Bacteria</taxon>
        <taxon>Pseudomonadati</taxon>
        <taxon>Pseudomonadota</taxon>
        <taxon>Gammaproteobacteria</taxon>
        <taxon>Halospina</taxon>
    </lineage>
</organism>
<evidence type="ECO:0008006" key="3">
    <source>
        <dbReference type="Google" id="ProtNLM"/>
    </source>
</evidence>
<keyword evidence="2" id="KW-1185">Reference proteome</keyword>
<protein>
    <recommendedName>
        <fullName evidence="3">YfaZ</fullName>
    </recommendedName>
</protein>
<dbReference type="AlphaFoldDB" id="A0A4R7K117"/>
<gene>
    <name evidence="1" type="ORF">DES49_0640</name>
</gene>
<accession>A0A4R7K117</accession>
<reference evidence="1 2" key="1">
    <citation type="submission" date="2019-03" db="EMBL/GenBank/DDBJ databases">
        <title>Genomic Encyclopedia of Type Strains, Phase IV (KMG-IV): sequencing the most valuable type-strain genomes for metagenomic binning, comparative biology and taxonomic classification.</title>
        <authorList>
            <person name="Goeker M."/>
        </authorList>
    </citation>
    <scope>NUCLEOTIDE SEQUENCE [LARGE SCALE GENOMIC DNA]</scope>
    <source>
        <strain evidence="1 2">DSM 15505</strain>
    </source>
</reference>
<dbReference type="RefSeq" id="WP_133734905.1">
    <property type="nucleotide sequence ID" value="NZ_SOAX01000001.1"/>
</dbReference>
<evidence type="ECO:0000313" key="1">
    <source>
        <dbReference type="EMBL" id="TDT44530.1"/>
    </source>
</evidence>
<name>A0A4R7K117_9GAMM</name>
<proteinExistence type="predicted"/>
<dbReference type="EMBL" id="SOAX01000001">
    <property type="protein sequence ID" value="TDT44530.1"/>
    <property type="molecule type" value="Genomic_DNA"/>
</dbReference>
<comment type="caution">
    <text evidence="1">The sequence shown here is derived from an EMBL/GenBank/DDBJ whole genome shotgun (WGS) entry which is preliminary data.</text>
</comment>
<sequence>MLVIAMPVWAQNADSATDVEGDLIVQAYSDGDRTHDVRLGLGGTLDHGMGYVYLGHFRTGSRASVRSGAADIAPLPNNQYRSTRLGLYSEGHDRETGEGFGFGLYGYRNESDLLIDRAGLGATLDLAYIAATGLRLSAGADLMPGYLSNDRDADVALEYEWHADIRYRLHRRVTIGLNWRNGRTNDSTLNTEQYEEALLGLRLSF</sequence>
<dbReference type="Proteomes" id="UP000295830">
    <property type="component" value="Unassembled WGS sequence"/>
</dbReference>
<evidence type="ECO:0000313" key="2">
    <source>
        <dbReference type="Proteomes" id="UP000295830"/>
    </source>
</evidence>